<feature type="compositionally biased region" description="Polar residues" evidence="1">
    <location>
        <begin position="379"/>
        <end position="391"/>
    </location>
</feature>
<feature type="region of interest" description="Disordered" evidence="1">
    <location>
        <begin position="226"/>
        <end position="254"/>
    </location>
</feature>
<dbReference type="RefSeq" id="WP_073600418.1">
    <property type="nucleotide sequence ID" value="NZ_MRCB01000019.1"/>
</dbReference>
<keyword evidence="2" id="KW-1133">Transmembrane helix</keyword>
<accession>A0A1U7HDH1</accession>
<evidence type="ECO:0000256" key="2">
    <source>
        <dbReference type="SAM" id="Phobius"/>
    </source>
</evidence>
<dbReference type="EMBL" id="MRCB01000019">
    <property type="protein sequence ID" value="OKH21591.1"/>
    <property type="molecule type" value="Genomic_DNA"/>
</dbReference>
<keyword evidence="2" id="KW-0472">Membrane</keyword>
<feature type="compositionally biased region" description="Basic and acidic residues" evidence="1">
    <location>
        <begin position="152"/>
        <end position="161"/>
    </location>
</feature>
<keyword evidence="4" id="KW-1185">Reference proteome</keyword>
<feature type="compositionally biased region" description="Polar residues" evidence="1">
    <location>
        <begin position="173"/>
        <end position="182"/>
    </location>
</feature>
<feature type="compositionally biased region" description="Polar residues" evidence="1">
    <location>
        <begin position="1"/>
        <end position="29"/>
    </location>
</feature>
<sequence length="391" mass="42591">MNCSDSNNSPEKSSITSSTTPASEDSVQSIDAEIVENDRSSSNSIVNVKRNPIQRRSVKVYRVVKLLPASYEAIPEAERTTRPDRDRNWLDDVMTPWTIASMLLVLGANILLGFSQLSRPNQMTAEQDISKTATPSTQQLQTLSTPKNLDLATEKPDRLDVEVLSQVKPDSAGKSSTPTASSQIPPAQAKAIAAKPTPRLTQALLPPSVQPQQIIQTYTLPPSLPVASLQVPSQPPQPSSHVQQLQTPPPPVISSTQSVQQAQTVPTLPQNADPMAEFSQRHAAEQRRLEAENLPTPSLYQKTRLEGIAKQNQLNPDGLIRYFQQQQKEQILNSTNGESAASSQQPAISNQPLTTNNPQPSTIDASPSNKGRPLVEMNNDGSVEIRSNSLR</sequence>
<feature type="compositionally biased region" description="Polar residues" evidence="1">
    <location>
        <begin position="333"/>
        <end position="369"/>
    </location>
</feature>
<evidence type="ECO:0000313" key="4">
    <source>
        <dbReference type="Proteomes" id="UP000186868"/>
    </source>
</evidence>
<organism evidence="3 4">
    <name type="scientific">Hydrococcus rivularis NIES-593</name>
    <dbReference type="NCBI Taxonomy" id="1921803"/>
    <lineage>
        <taxon>Bacteria</taxon>
        <taxon>Bacillati</taxon>
        <taxon>Cyanobacteriota</taxon>
        <taxon>Cyanophyceae</taxon>
        <taxon>Pleurocapsales</taxon>
        <taxon>Hydrococcaceae</taxon>
        <taxon>Hydrococcus</taxon>
    </lineage>
</organism>
<proteinExistence type="predicted"/>
<feature type="compositionally biased region" description="Low complexity" evidence="1">
    <location>
        <begin position="134"/>
        <end position="146"/>
    </location>
</feature>
<feature type="transmembrane region" description="Helical" evidence="2">
    <location>
        <begin position="94"/>
        <end position="114"/>
    </location>
</feature>
<feature type="region of interest" description="Disordered" evidence="1">
    <location>
        <begin position="333"/>
        <end position="391"/>
    </location>
</feature>
<evidence type="ECO:0000256" key="1">
    <source>
        <dbReference type="SAM" id="MobiDB-lite"/>
    </source>
</evidence>
<dbReference type="AlphaFoldDB" id="A0A1U7HDH1"/>
<name>A0A1U7HDH1_9CYAN</name>
<feature type="region of interest" description="Disordered" evidence="1">
    <location>
        <begin position="1"/>
        <end position="30"/>
    </location>
</feature>
<comment type="caution">
    <text evidence="3">The sequence shown here is derived from an EMBL/GenBank/DDBJ whole genome shotgun (WGS) entry which is preliminary data.</text>
</comment>
<reference evidence="3 4" key="1">
    <citation type="submission" date="2016-11" db="EMBL/GenBank/DDBJ databases">
        <title>Draft Genome Sequences of Nine Cyanobacterial Strains from Diverse Habitats.</title>
        <authorList>
            <person name="Zhu T."/>
            <person name="Hou S."/>
            <person name="Lu X."/>
            <person name="Hess W.R."/>
        </authorList>
    </citation>
    <scope>NUCLEOTIDE SEQUENCE [LARGE SCALE GENOMIC DNA]</scope>
    <source>
        <strain evidence="3 4">NIES-593</strain>
    </source>
</reference>
<dbReference type="Proteomes" id="UP000186868">
    <property type="component" value="Unassembled WGS sequence"/>
</dbReference>
<feature type="region of interest" description="Disordered" evidence="1">
    <location>
        <begin position="125"/>
        <end position="188"/>
    </location>
</feature>
<dbReference type="STRING" id="1921803.NIES593_15355"/>
<protein>
    <submittedName>
        <fullName evidence="3">Uncharacterized protein</fullName>
    </submittedName>
</protein>
<evidence type="ECO:0000313" key="3">
    <source>
        <dbReference type="EMBL" id="OKH21591.1"/>
    </source>
</evidence>
<keyword evidence="2" id="KW-0812">Transmembrane</keyword>
<gene>
    <name evidence="3" type="ORF">NIES593_15355</name>
</gene>